<proteinExistence type="predicted"/>
<feature type="compositionally biased region" description="Acidic residues" evidence="1">
    <location>
        <begin position="267"/>
        <end position="307"/>
    </location>
</feature>
<feature type="compositionally biased region" description="Polar residues" evidence="1">
    <location>
        <begin position="37"/>
        <end position="47"/>
    </location>
</feature>
<dbReference type="Proteomes" id="UP001392437">
    <property type="component" value="Unassembled WGS sequence"/>
</dbReference>
<feature type="region of interest" description="Disordered" evidence="1">
    <location>
        <begin position="256"/>
        <end position="318"/>
    </location>
</feature>
<feature type="compositionally biased region" description="Polar residues" evidence="1">
    <location>
        <begin position="920"/>
        <end position="935"/>
    </location>
</feature>
<feature type="region of interest" description="Disordered" evidence="1">
    <location>
        <begin position="1"/>
        <end position="47"/>
    </location>
</feature>
<feature type="region of interest" description="Disordered" evidence="1">
    <location>
        <begin position="875"/>
        <end position="955"/>
    </location>
</feature>
<dbReference type="AlphaFoldDB" id="A0AAW0RES3"/>
<sequence length="1053" mass="117049">MQKYEEGELHWSQNQRFNIPPKTIRGPAEGPVHGTTEDTATGTARSTAWSVAEGTAESTVATTIDATAPKPLQLLYMFGLSELQPYLDSAELQDQYQQSPIDLIMRSKHRSMTADAVEETDDTSESGTVYTMVSSDSTRQRTDSLGTDLAAQLYLDLGASSDEDIARVSEALPRILQLFAFKIGKEGQGRDYRHIVQFIHRYRSTVANNIVKEAQKWPTIPEPSIPEETTETRDPLPLGMQYGDKVKDWYVDFDVAQNPNMPLPDSGEPEGGTEGEPEGETEGEPEGEMEVEPEGETEGEPEGEAEYWTDKSQGSEREHFQRLVTNSSAYGWLKAKLRNELGHEIPTKSAAPGLLEAVFKEINKSRYFSRYSALPRISAVFHTQWSPHSFFKEQEYGVPPGEAVTKALVLIGATNRAEGFSTLLVAVKRVGDIIIWHVISNRDGSYIYYHDKRIKSQKIEVASSILHEENLAELRHVVGWTSEADNFAGTTDANLAIRGSGLHNKALELEFEKATIGFSKFMTGNVSAIMRRKDKPLNSPQEGDYTDQIRFISRKFVTLYDIQDHKAVLLDGGSALLYLVRASLDSDERDGLPLLNTNDAIRLDESKDPKRRAMRTLFDADNIKLKLFDRHDGDDVKVEVKQSSEGDTLRDNTLRETKTEKIETRKAGWVYLKDRVTSIWWMLDHAVNQESDKELRLILNKRPGKPLLQGYEFVSLAHDHAAHLQFATPKPNSKGWLNLVRELQAVTIFGRGFGDIIQHRDSNPSAPRICPEWKSVPKGESYLSTSNTTLESIINDHGDFQTGHIIGDVYMDCPEDIFGSCHPENQRCKRVHVLVDGQAKNAPRRPLSLPKDGAVIIGHSAKNLWPSMFTALSGRETGSQSSLGATDGDDSELAAASGTSVEPHPSGSALLAGVPRTDASRTTDNSGAEQNQSPGTAAVVPQHRSETIQHERPSIIPQVVQSESSGLLEASNYPLVASRIERSPSSDSREPRQGPDMEAIALIPSPAPTDQRFLTARADETTEMEQITSQDQTPSFRRRLSRGIQRMKLTHKK</sequence>
<keyword evidence="3" id="KW-1185">Reference proteome</keyword>
<name>A0AAW0RES3_9PEZI</name>
<feature type="compositionally biased region" description="Basic and acidic residues" evidence="1">
    <location>
        <begin position="943"/>
        <end position="953"/>
    </location>
</feature>
<reference evidence="2 3" key="1">
    <citation type="submission" date="2023-01" db="EMBL/GenBank/DDBJ databases">
        <title>Analysis of 21 Apiospora genomes using comparative genomics revels a genus with tremendous synthesis potential of carbohydrate active enzymes and secondary metabolites.</title>
        <authorList>
            <person name="Sorensen T."/>
        </authorList>
    </citation>
    <scope>NUCLEOTIDE SEQUENCE [LARGE SCALE GENOMIC DNA]</scope>
    <source>
        <strain evidence="2 3">CBS 117206</strain>
    </source>
</reference>
<dbReference type="EMBL" id="JAQQWP010000001">
    <property type="protein sequence ID" value="KAK8133254.1"/>
    <property type="molecule type" value="Genomic_DNA"/>
</dbReference>
<evidence type="ECO:0000256" key="1">
    <source>
        <dbReference type="SAM" id="MobiDB-lite"/>
    </source>
</evidence>
<evidence type="ECO:0000313" key="2">
    <source>
        <dbReference type="EMBL" id="KAK8133254.1"/>
    </source>
</evidence>
<evidence type="ECO:0000313" key="3">
    <source>
        <dbReference type="Proteomes" id="UP001392437"/>
    </source>
</evidence>
<evidence type="ECO:0008006" key="4">
    <source>
        <dbReference type="Google" id="ProtNLM"/>
    </source>
</evidence>
<comment type="caution">
    <text evidence="2">The sequence shown here is derived from an EMBL/GenBank/DDBJ whole genome shotgun (WGS) entry which is preliminary data.</text>
</comment>
<accession>A0AAW0RES3</accession>
<gene>
    <name evidence="2" type="ORF">PG999_001427</name>
</gene>
<organism evidence="2 3">
    <name type="scientific">Apiospora kogelbergensis</name>
    <dbReference type="NCBI Taxonomy" id="1337665"/>
    <lineage>
        <taxon>Eukaryota</taxon>
        <taxon>Fungi</taxon>
        <taxon>Dikarya</taxon>
        <taxon>Ascomycota</taxon>
        <taxon>Pezizomycotina</taxon>
        <taxon>Sordariomycetes</taxon>
        <taxon>Xylariomycetidae</taxon>
        <taxon>Amphisphaeriales</taxon>
        <taxon>Apiosporaceae</taxon>
        <taxon>Apiospora</taxon>
    </lineage>
</organism>
<protein>
    <recommendedName>
        <fullName evidence="4">C3H1-type domain-containing protein</fullName>
    </recommendedName>
</protein>